<accession>A0A6H5G6Q1</accession>
<sequence length="85" mass="9621">MVTVVQRPRATRPKRKPVAHVQTALKLLRSIKPNLSDDDVRLASQFLDTDRSKGCQTTKPIAAHSTTRGPRSIWPRFRTTTDRGQ</sequence>
<evidence type="ECO:0000313" key="2">
    <source>
        <dbReference type="EMBL" id="CAA9997853.1"/>
    </source>
</evidence>
<dbReference type="AlphaFoldDB" id="A0A6H5G6Q1"/>
<dbReference type="EMBL" id="CADCXU010006107">
    <property type="protein sequence ID" value="CAA9997853.1"/>
    <property type="molecule type" value="Genomic_DNA"/>
</dbReference>
<keyword evidence="3" id="KW-1185">Reference proteome</keyword>
<evidence type="ECO:0000313" key="3">
    <source>
        <dbReference type="Proteomes" id="UP000479000"/>
    </source>
</evidence>
<proteinExistence type="predicted"/>
<feature type="region of interest" description="Disordered" evidence="1">
    <location>
        <begin position="50"/>
        <end position="85"/>
    </location>
</feature>
<gene>
    <name evidence="2" type="ORF">NTEN_LOCUS4147</name>
</gene>
<feature type="compositionally biased region" description="Polar residues" evidence="1">
    <location>
        <begin position="54"/>
        <end position="69"/>
    </location>
</feature>
<organism evidence="2 3">
    <name type="scientific">Nesidiocoris tenuis</name>
    <dbReference type="NCBI Taxonomy" id="355587"/>
    <lineage>
        <taxon>Eukaryota</taxon>
        <taxon>Metazoa</taxon>
        <taxon>Ecdysozoa</taxon>
        <taxon>Arthropoda</taxon>
        <taxon>Hexapoda</taxon>
        <taxon>Insecta</taxon>
        <taxon>Pterygota</taxon>
        <taxon>Neoptera</taxon>
        <taxon>Paraneoptera</taxon>
        <taxon>Hemiptera</taxon>
        <taxon>Heteroptera</taxon>
        <taxon>Panheteroptera</taxon>
        <taxon>Cimicomorpha</taxon>
        <taxon>Miridae</taxon>
        <taxon>Dicyphina</taxon>
        <taxon>Nesidiocoris</taxon>
    </lineage>
</organism>
<evidence type="ECO:0000256" key="1">
    <source>
        <dbReference type="SAM" id="MobiDB-lite"/>
    </source>
</evidence>
<name>A0A6H5G6Q1_9HEMI</name>
<protein>
    <submittedName>
        <fullName evidence="2">Uncharacterized protein</fullName>
    </submittedName>
</protein>
<reference evidence="2 3" key="1">
    <citation type="submission" date="2020-02" db="EMBL/GenBank/DDBJ databases">
        <authorList>
            <person name="Ferguson B K."/>
        </authorList>
    </citation>
    <scope>NUCLEOTIDE SEQUENCE [LARGE SCALE GENOMIC DNA]</scope>
</reference>
<feature type="non-terminal residue" evidence="2">
    <location>
        <position position="85"/>
    </location>
</feature>
<dbReference type="Proteomes" id="UP000479000">
    <property type="component" value="Unassembled WGS sequence"/>
</dbReference>